<evidence type="ECO:0000256" key="9">
    <source>
        <dbReference type="RuleBase" id="RU003557"/>
    </source>
</evidence>
<evidence type="ECO:0000256" key="3">
    <source>
        <dbReference type="ARBA" id="ARBA00012705"/>
    </source>
</evidence>
<dbReference type="InterPro" id="IPR020610">
    <property type="entry name" value="Thiolase_AS"/>
</dbReference>
<dbReference type="CDD" id="cd00751">
    <property type="entry name" value="thiolase"/>
    <property type="match status" value="1"/>
</dbReference>
<evidence type="ECO:0000313" key="13">
    <source>
        <dbReference type="Proteomes" id="UP001225761"/>
    </source>
</evidence>
<comment type="similarity">
    <text evidence="1 9">Belongs to the thiolase-like superfamily. Thiolase family.</text>
</comment>
<evidence type="ECO:0000256" key="4">
    <source>
        <dbReference type="ARBA" id="ARBA00022679"/>
    </source>
</evidence>
<dbReference type="NCBIfam" id="TIGR01930">
    <property type="entry name" value="AcCoA-C-Actrans"/>
    <property type="match status" value="1"/>
</dbReference>
<evidence type="ECO:0000259" key="10">
    <source>
        <dbReference type="Pfam" id="PF00108"/>
    </source>
</evidence>
<evidence type="ECO:0000259" key="11">
    <source>
        <dbReference type="Pfam" id="PF02803"/>
    </source>
</evidence>
<keyword evidence="7" id="KW-0630">Potassium</keyword>
<dbReference type="InterPro" id="IPR016039">
    <property type="entry name" value="Thiolase-like"/>
</dbReference>
<keyword evidence="6" id="KW-0809">Transit peptide</keyword>
<keyword evidence="13" id="KW-1185">Reference proteome</keyword>
<keyword evidence="5" id="KW-0479">Metal-binding</keyword>
<protein>
    <recommendedName>
        <fullName evidence="3">acetyl-CoA C-acetyltransferase</fullName>
        <ecNumber evidence="3">2.3.1.9</ecNumber>
    </recommendedName>
</protein>
<comment type="subunit">
    <text evidence="2">Homotetramer.</text>
</comment>
<dbReference type="PROSITE" id="PS00099">
    <property type="entry name" value="THIOLASE_3"/>
    <property type="match status" value="1"/>
</dbReference>
<keyword evidence="8 9" id="KW-0012">Acyltransferase</keyword>
<comment type="caution">
    <text evidence="12">The sequence shown here is derived from an EMBL/GenBank/DDBJ whole genome shotgun (WGS) entry which is preliminary data.</text>
</comment>
<dbReference type="InterPro" id="IPR020617">
    <property type="entry name" value="Thiolase_C"/>
</dbReference>
<evidence type="ECO:0000256" key="6">
    <source>
        <dbReference type="ARBA" id="ARBA00022946"/>
    </source>
</evidence>
<reference evidence="12 13" key="1">
    <citation type="submission" date="2023-05" db="EMBL/GenBank/DDBJ databases">
        <title>Novel species of genus Flectobacillus isolated from stream in China.</title>
        <authorList>
            <person name="Lu H."/>
        </authorList>
    </citation>
    <scope>NUCLEOTIDE SEQUENCE [LARGE SCALE GENOMIC DNA]</scope>
    <source>
        <strain evidence="12 13">LFS242W</strain>
    </source>
</reference>
<dbReference type="PROSITE" id="PS00737">
    <property type="entry name" value="THIOLASE_2"/>
    <property type="match status" value="1"/>
</dbReference>
<dbReference type="EC" id="2.3.1.9" evidence="3"/>
<dbReference type="Pfam" id="PF02803">
    <property type="entry name" value="Thiolase_C"/>
    <property type="match status" value="1"/>
</dbReference>
<dbReference type="PANTHER" id="PTHR18919">
    <property type="entry name" value="ACETYL-COA C-ACYLTRANSFERASE"/>
    <property type="match status" value="1"/>
</dbReference>
<organism evidence="12 13">
    <name type="scientific">Flectobacillus rivi</name>
    <dbReference type="NCBI Taxonomy" id="2984209"/>
    <lineage>
        <taxon>Bacteria</taxon>
        <taxon>Pseudomonadati</taxon>
        <taxon>Bacteroidota</taxon>
        <taxon>Cytophagia</taxon>
        <taxon>Cytophagales</taxon>
        <taxon>Flectobacillaceae</taxon>
        <taxon>Flectobacillus</taxon>
    </lineage>
</organism>
<evidence type="ECO:0000313" key="12">
    <source>
        <dbReference type="EMBL" id="MDI9873249.1"/>
    </source>
</evidence>
<dbReference type="InterPro" id="IPR002155">
    <property type="entry name" value="Thiolase"/>
</dbReference>
<dbReference type="Proteomes" id="UP001225761">
    <property type="component" value="Unassembled WGS sequence"/>
</dbReference>
<accession>A0ABT6YXW5</accession>
<dbReference type="SUPFAM" id="SSF53901">
    <property type="entry name" value="Thiolase-like"/>
    <property type="match status" value="2"/>
</dbReference>
<evidence type="ECO:0000256" key="7">
    <source>
        <dbReference type="ARBA" id="ARBA00022958"/>
    </source>
</evidence>
<feature type="domain" description="Thiolase N-terminal" evidence="10">
    <location>
        <begin position="4"/>
        <end position="260"/>
    </location>
</feature>
<dbReference type="PIRSF" id="PIRSF000429">
    <property type="entry name" value="Ac-CoA_Ac_transf"/>
    <property type="match status" value="1"/>
</dbReference>
<dbReference type="RefSeq" id="WP_283380437.1">
    <property type="nucleotide sequence ID" value="NZ_JASHIE010000001.1"/>
</dbReference>
<dbReference type="Pfam" id="PF00108">
    <property type="entry name" value="Thiolase_N"/>
    <property type="match status" value="1"/>
</dbReference>
<dbReference type="InterPro" id="IPR020616">
    <property type="entry name" value="Thiolase_N"/>
</dbReference>
<keyword evidence="4 9" id="KW-0808">Transferase</keyword>
<name>A0ABT6YXW5_9BACT</name>
<evidence type="ECO:0000256" key="5">
    <source>
        <dbReference type="ARBA" id="ARBA00022723"/>
    </source>
</evidence>
<gene>
    <name evidence="12" type="ORF">QM481_01860</name>
</gene>
<dbReference type="GO" id="GO:0003988">
    <property type="term" value="F:acetyl-CoA C-acyltransferase activity"/>
    <property type="evidence" value="ECO:0007669"/>
    <property type="project" value="UniProtKB-EC"/>
</dbReference>
<proteinExistence type="inferred from homology"/>
<evidence type="ECO:0000256" key="2">
    <source>
        <dbReference type="ARBA" id="ARBA00011881"/>
    </source>
</evidence>
<sequence length="391" mass="41202">MQEVYIVSAVRTPIGSFGGALSSLSATDLGSIAIKGAVERAGIKPELVEEVLMGNVISANLGQAPARIAALKAGLPHETRCTTINKVCASGAKAIIFAAQSIMLGMADVIVAGGMESMSNAPYYVPRARFGYKYGSSTLVDGLEKDGLSDAYDDCAMGIFADKTARKYGITREDQDDFAIESYRRSAEATQKGYFADEIIPVEVQTRKGVVMISEDEEYKNVNFEKIPNLKPAFEKKGTVTAANASTLNDGAAALVLMSKKKAEKLKLTPLAKIIGFADAEQEPAWFTTTPTVAVPKAIRMAGLIKEEVDLFEVNEAFAVVPLAFEKLLDIPQHKINILGGAVSLGHPLGASGARIVTTLISALTHKGGRIGAAGICNGGGGASAIVIEKM</sequence>
<dbReference type="InterPro" id="IPR020613">
    <property type="entry name" value="Thiolase_CS"/>
</dbReference>
<dbReference type="Gene3D" id="3.40.47.10">
    <property type="match status" value="1"/>
</dbReference>
<evidence type="ECO:0000256" key="1">
    <source>
        <dbReference type="ARBA" id="ARBA00010982"/>
    </source>
</evidence>
<dbReference type="EMBL" id="JASHIE010000001">
    <property type="protein sequence ID" value="MDI9873249.1"/>
    <property type="molecule type" value="Genomic_DNA"/>
</dbReference>
<dbReference type="PANTHER" id="PTHR18919:SF156">
    <property type="entry name" value="ACETYL-COA ACETYLTRANSFERASE, MITOCHONDRIAL"/>
    <property type="match status" value="1"/>
</dbReference>
<evidence type="ECO:0000256" key="8">
    <source>
        <dbReference type="ARBA" id="ARBA00023315"/>
    </source>
</evidence>
<feature type="domain" description="Thiolase C-terminal" evidence="11">
    <location>
        <begin position="268"/>
        <end position="390"/>
    </location>
</feature>